<dbReference type="Proteomes" id="UP000541425">
    <property type="component" value="Unassembled WGS sequence"/>
</dbReference>
<evidence type="ECO:0000313" key="4">
    <source>
        <dbReference type="Proteomes" id="UP000541425"/>
    </source>
</evidence>
<keyword evidence="3" id="KW-0645">Protease</keyword>
<dbReference type="Gene3D" id="3.40.50.1820">
    <property type="entry name" value="alpha/beta hydrolase"/>
    <property type="match status" value="1"/>
</dbReference>
<organism evidence="3 4">
    <name type="scientific">Alloprevotella rava</name>
    <dbReference type="NCBI Taxonomy" id="671218"/>
    <lineage>
        <taxon>Bacteria</taxon>
        <taxon>Pseudomonadati</taxon>
        <taxon>Bacteroidota</taxon>
        <taxon>Bacteroidia</taxon>
        <taxon>Bacteroidales</taxon>
        <taxon>Prevotellaceae</taxon>
        <taxon>Alloprevotella</taxon>
    </lineage>
</organism>
<gene>
    <name evidence="3" type="ORF">FHS60_000031</name>
</gene>
<dbReference type="GO" id="GO:0004177">
    <property type="term" value="F:aminopeptidase activity"/>
    <property type="evidence" value="ECO:0007669"/>
    <property type="project" value="UniProtKB-KW"/>
</dbReference>
<name>A0A7W5YCV8_9BACT</name>
<dbReference type="EMBL" id="JACICA010000001">
    <property type="protein sequence ID" value="MBB3701589.1"/>
    <property type="molecule type" value="Genomic_DNA"/>
</dbReference>
<reference evidence="3 4" key="1">
    <citation type="submission" date="2020-08" db="EMBL/GenBank/DDBJ databases">
        <title>Genomic Encyclopedia of Type Strains, Phase IV (KMG-IV): sequencing the most valuable type-strain genomes for metagenomic binning, comparative biology and taxonomic classification.</title>
        <authorList>
            <person name="Goeker M."/>
        </authorList>
    </citation>
    <scope>NUCLEOTIDE SEQUENCE [LARGE SCALE GENOMIC DNA]</scope>
    <source>
        <strain evidence="3 4">DSM 22548</strain>
    </source>
</reference>
<sequence length="608" mass="69928">MSVRQIPLEDFFRNSPQAAFQLSPDGKNLSFMAPYQDRMNIFVRNLDKEEATQLTHETERSVAGYFWVDNTRILFMKDDGGDENYHLFGVNIDGSDLRCYTPFDGVRVRIIDDLEDIPDQVLIGMNKRNPEVFDPYRLDLKTGELTQLAENPGNWQGWMTDHNGVLRSVTAIVDGVNTQILYRDHDDEDFRAVLTTNFKESVEFMIFTPDNKYVYAATNLGRDKSVLVLMDPATCEEIEVLYENPIYDISSISYSRKRKKLLGVFCSGHKEPVRHYFDEEEKNLKEKMRNFFPGLHCGMTDCDKAEEKYLLYVGSDRNKGAYYYYDIHEDQPRKIANLSPWLNEEEMVEMEAVKYTTRDGLELEAYLSLPKSFDKKNPTPHPVIINPHGGPWARDYWGFDSVVQFLCNRGYAVFNMNFRGSTGYGRKFLEASYKEWGRKMQDDISDGVAYLIKEGIADPKRVAIYGASYGGYAVLAGLAFTPELYCCGIDNCGVSNLFTFMKTIPPYWKPMLEMMYEQVGNPETDHDLLAAASPALHADKIRVPLFIAQGANDPRVNKAESDQMVEALRKNGVEVEYMVKENEGHGFHNQENRFDFYRGMEKFLAKHL</sequence>
<accession>A0A7W5YCV8</accession>
<comment type="caution">
    <text evidence="3">The sequence shown here is derived from an EMBL/GenBank/DDBJ whole genome shotgun (WGS) entry which is preliminary data.</text>
</comment>
<keyword evidence="1" id="KW-0378">Hydrolase</keyword>
<keyword evidence="3" id="KW-0031">Aminopeptidase</keyword>
<dbReference type="Pfam" id="PF00326">
    <property type="entry name" value="Peptidase_S9"/>
    <property type="match status" value="1"/>
</dbReference>
<dbReference type="Gene3D" id="2.120.10.30">
    <property type="entry name" value="TolB, C-terminal domain"/>
    <property type="match status" value="1"/>
</dbReference>
<feature type="domain" description="Peptidase S9 prolyl oligopeptidase catalytic" evidence="2">
    <location>
        <begin position="397"/>
        <end position="608"/>
    </location>
</feature>
<dbReference type="AlphaFoldDB" id="A0A7W5YCV8"/>
<evidence type="ECO:0000259" key="2">
    <source>
        <dbReference type="Pfam" id="PF00326"/>
    </source>
</evidence>
<protein>
    <submittedName>
        <fullName evidence="3">Dipeptidyl aminopeptidase/acylaminoacyl peptidase</fullName>
    </submittedName>
</protein>
<dbReference type="GO" id="GO:0004252">
    <property type="term" value="F:serine-type endopeptidase activity"/>
    <property type="evidence" value="ECO:0007669"/>
    <property type="project" value="TreeGrafter"/>
</dbReference>
<dbReference type="InterPro" id="IPR001375">
    <property type="entry name" value="Peptidase_S9_cat"/>
</dbReference>
<dbReference type="SUPFAM" id="SSF53474">
    <property type="entry name" value="alpha/beta-Hydrolases"/>
    <property type="match status" value="1"/>
</dbReference>
<dbReference type="InterPro" id="IPR011042">
    <property type="entry name" value="6-blade_b-propeller_TolB-like"/>
</dbReference>
<dbReference type="SUPFAM" id="SSF82171">
    <property type="entry name" value="DPP6 N-terminal domain-like"/>
    <property type="match status" value="1"/>
</dbReference>
<dbReference type="GO" id="GO:0006508">
    <property type="term" value="P:proteolysis"/>
    <property type="evidence" value="ECO:0007669"/>
    <property type="project" value="InterPro"/>
</dbReference>
<dbReference type="RefSeq" id="WP_183693354.1">
    <property type="nucleotide sequence ID" value="NZ_JACICA010000001.1"/>
</dbReference>
<evidence type="ECO:0000313" key="3">
    <source>
        <dbReference type="EMBL" id="MBB3701589.1"/>
    </source>
</evidence>
<proteinExistence type="predicted"/>
<dbReference type="InterPro" id="IPR029058">
    <property type="entry name" value="AB_hydrolase_fold"/>
</dbReference>
<dbReference type="PANTHER" id="PTHR42776:SF27">
    <property type="entry name" value="DIPEPTIDYL PEPTIDASE FAMILY MEMBER 6"/>
    <property type="match status" value="1"/>
</dbReference>
<dbReference type="PANTHER" id="PTHR42776">
    <property type="entry name" value="SERINE PEPTIDASE S9 FAMILY MEMBER"/>
    <property type="match status" value="1"/>
</dbReference>
<evidence type="ECO:0000256" key="1">
    <source>
        <dbReference type="ARBA" id="ARBA00022801"/>
    </source>
</evidence>